<evidence type="ECO:0000256" key="1">
    <source>
        <dbReference type="SAM" id="Phobius"/>
    </source>
</evidence>
<dbReference type="eggNOG" id="ENOG502TFP4">
    <property type="taxonomic scope" value="Eukaryota"/>
</dbReference>
<dbReference type="Proteomes" id="UP000008549">
    <property type="component" value="Unassembled WGS sequence"/>
</dbReference>
<dbReference type="Pfam" id="PF10318">
    <property type="entry name" value="7TM_GPCR_Srh"/>
    <property type="match status" value="1"/>
</dbReference>
<dbReference type="AlphaFoldDB" id="A8XUB9"/>
<dbReference type="Gene3D" id="1.20.1070.10">
    <property type="entry name" value="Rhodopsin 7-helix transmembrane proteins"/>
    <property type="match status" value="1"/>
</dbReference>
<keyword evidence="1" id="KW-1133">Transmembrane helix</keyword>
<dbReference type="KEGG" id="cbr:CBG_18904"/>
<dbReference type="WormBase" id="CBG18904">
    <property type="protein sequence ID" value="CBP43428"/>
    <property type="gene ID" value="WBGene00038214"/>
    <property type="gene designation" value="Cbr-srn-1"/>
</dbReference>
<keyword evidence="1" id="KW-0812">Transmembrane</keyword>
<feature type="transmembrane region" description="Helical" evidence="1">
    <location>
        <begin position="54"/>
        <end position="79"/>
    </location>
</feature>
<evidence type="ECO:0000313" key="2">
    <source>
        <dbReference type="EMBL" id="CAP36244.1"/>
    </source>
</evidence>
<feature type="transmembrane region" description="Helical" evidence="1">
    <location>
        <begin position="99"/>
        <end position="123"/>
    </location>
</feature>
<keyword evidence="1" id="KW-0472">Membrane</keyword>
<keyword evidence="3" id="KW-1185">Reference proteome</keyword>
<reference evidence="2 3" key="2">
    <citation type="journal article" date="2011" name="PLoS Genet.">
        <title>Caenorhabditis briggsae recombinant inbred line genotypes reveal inter-strain incompatibility and the evolution of recombination.</title>
        <authorList>
            <person name="Ross J.A."/>
            <person name="Koboldt D.C."/>
            <person name="Staisch J.E."/>
            <person name="Chamberlin H.M."/>
            <person name="Gupta B.P."/>
            <person name="Miller R.D."/>
            <person name="Baird S.E."/>
            <person name="Haag E.S."/>
        </authorList>
    </citation>
    <scope>NUCLEOTIDE SEQUENCE [LARGE SCALE GENOMIC DNA]</scope>
    <source>
        <strain evidence="2 3">AF16</strain>
    </source>
</reference>
<dbReference type="GeneID" id="8579232"/>
<feature type="transmembrane region" description="Helical" evidence="1">
    <location>
        <begin position="20"/>
        <end position="42"/>
    </location>
</feature>
<reference evidence="2 3" key="1">
    <citation type="journal article" date="2003" name="PLoS Biol.">
        <title>The genome sequence of Caenorhabditis briggsae: a platform for comparative genomics.</title>
        <authorList>
            <person name="Stein L.D."/>
            <person name="Bao Z."/>
            <person name="Blasiar D."/>
            <person name="Blumenthal T."/>
            <person name="Brent M.R."/>
            <person name="Chen N."/>
            <person name="Chinwalla A."/>
            <person name="Clarke L."/>
            <person name="Clee C."/>
            <person name="Coghlan A."/>
            <person name="Coulson A."/>
            <person name="D'Eustachio P."/>
            <person name="Fitch D.H."/>
            <person name="Fulton L.A."/>
            <person name="Fulton R.E."/>
            <person name="Griffiths-Jones S."/>
            <person name="Harris T.W."/>
            <person name="Hillier L.W."/>
            <person name="Kamath R."/>
            <person name="Kuwabara P.E."/>
            <person name="Mardis E.R."/>
            <person name="Marra M.A."/>
            <person name="Miner T.L."/>
            <person name="Minx P."/>
            <person name="Mullikin J.C."/>
            <person name="Plumb R.W."/>
            <person name="Rogers J."/>
            <person name="Schein J.E."/>
            <person name="Sohrmann M."/>
            <person name="Spieth J."/>
            <person name="Stajich J.E."/>
            <person name="Wei C."/>
            <person name="Willey D."/>
            <person name="Wilson R.K."/>
            <person name="Durbin R."/>
            <person name="Waterston R.H."/>
        </authorList>
    </citation>
    <scope>NUCLEOTIDE SEQUENCE [LARGE SCALE GENOMIC DNA]</scope>
    <source>
        <strain evidence="2 3">AF16</strain>
    </source>
</reference>
<dbReference type="FunCoup" id="A8XUB9">
    <property type="interactions" value="271"/>
</dbReference>
<gene>
    <name evidence="4" type="primary">srn-1</name>
    <name evidence="2" type="synonym">Cbr-srn-1</name>
    <name evidence="4" type="ORF">CBG18904</name>
    <name evidence="2" type="ORF">CBG_18904</name>
</gene>
<dbReference type="PANTHER" id="PTHR22945">
    <property type="entry name" value="SERPENTINE RECEPTOR, CLASS D DELTA"/>
    <property type="match status" value="1"/>
</dbReference>
<feature type="transmembrane region" description="Helical" evidence="1">
    <location>
        <begin position="209"/>
        <end position="232"/>
    </location>
</feature>
<proteinExistence type="predicted"/>
<feature type="transmembrane region" description="Helical" evidence="1">
    <location>
        <begin position="295"/>
        <end position="315"/>
    </location>
</feature>
<dbReference type="OMA" id="RVCIFYQ"/>
<protein>
    <submittedName>
        <fullName evidence="2">Protein CBR-SRN-1</fullName>
    </submittedName>
</protein>
<dbReference type="InterPro" id="IPR050920">
    <property type="entry name" value="Nematode_rcpt-like_delta"/>
</dbReference>
<evidence type="ECO:0000313" key="4">
    <source>
        <dbReference type="WormBase" id="CBG18904"/>
    </source>
</evidence>
<sequence>MSRLVEGIESDQMLEEPPFAVFYTCLVLISDVFSIFFIFTIITRSTADMKLYKFVLLKLAICDLLLNLSTALLVTPDLLCPLPAVAVRSPIGGLSETHAFITISLTIAIAITVFTSINDCCFLRVCIFYQWNHFLKKIYSWRGALFLILINGTTVGVIVLALWLAKRTNQEFLFFVAAENMSHALGTYAHEPTTIYFYVDIWKPQVLPLMSSVLAGLAIIYILNLMASRLVWRAITIRKKNMSFKSYQNHKQLTLLVLCQNLVPAVVLSIPLLLVTFSFVMSYESDTFAETIKHFVTFTVAIYPALSVVLSFFFIKPYRRFLMTILCTVSIRRFKQTQVSDIRMSKKCSLGNEESFDSVGYM</sequence>
<accession>A8XUB9</accession>
<dbReference type="InParanoid" id="A8XUB9"/>
<feature type="transmembrane region" description="Helical" evidence="1">
    <location>
        <begin position="144"/>
        <end position="165"/>
    </location>
</feature>
<dbReference type="HOGENOM" id="CLU_837421_0_0_1"/>
<evidence type="ECO:0000313" key="3">
    <source>
        <dbReference type="Proteomes" id="UP000008549"/>
    </source>
</evidence>
<dbReference type="STRING" id="6238.A8XUB9"/>
<dbReference type="InterPro" id="IPR019422">
    <property type="entry name" value="7TM_GPCR_serpentine_rcpt_Srh"/>
</dbReference>
<dbReference type="RefSeq" id="XP_002637236.1">
    <property type="nucleotide sequence ID" value="XM_002637190.1"/>
</dbReference>
<dbReference type="EMBL" id="HE601047">
    <property type="protein sequence ID" value="CAP36244.1"/>
    <property type="molecule type" value="Genomic_DNA"/>
</dbReference>
<feature type="transmembrane region" description="Helical" evidence="1">
    <location>
        <begin position="253"/>
        <end position="283"/>
    </location>
</feature>
<name>A8XUB9_CAEBR</name>
<organism evidence="2 3">
    <name type="scientific">Caenorhabditis briggsae</name>
    <dbReference type="NCBI Taxonomy" id="6238"/>
    <lineage>
        <taxon>Eukaryota</taxon>
        <taxon>Metazoa</taxon>
        <taxon>Ecdysozoa</taxon>
        <taxon>Nematoda</taxon>
        <taxon>Chromadorea</taxon>
        <taxon>Rhabditida</taxon>
        <taxon>Rhabditina</taxon>
        <taxon>Rhabditomorpha</taxon>
        <taxon>Rhabditoidea</taxon>
        <taxon>Rhabditidae</taxon>
        <taxon>Peloderinae</taxon>
        <taxon>Caenorhabditis</taxon>
    </lineage>
</organism>
<dbReference type="CTD" id="8579232"/>
<dbReference type="PANTHER" id="PTHR22945:SF101">
    <property type="entry name" value="G_PROTEIN_RECEP_F1_2 DOMAIN-CONTAINING PROTEIN"/>
    <property type="match status" value="1"/>
</dbReference>